<sequence>MRKIKIETWKSKVPKYAEDGITMVGTTEKEEDLLTALNVLIASKKPEDMPRGLDKFRLFGRISKAFDEADVSKVLELEEADYSFLKDYQQLCVPSPFDL</sequence>
<comment type="caution">
    <text evidence="1">The sequence shown here is derived from an EMBL/GenBank/DDBJ whole genome shotgun (WGS) entry which is preliminary data.</text>
</comment>
<name>A0A0F9JCB0_9ZZZZ</name>
<protein>
    <submittedName>
        <fullName evidence="1">Uncharacterized protein</fullName>
    </submittedName>
</protein>
<dbReference type="AlphaFoldDB" id="A0A0F9JCB0"/>
<evidence type="ECO:0000313" key="1">
    <source>
        <dbReference type="EMBL" id="KKM59921.1"/>
    </source>
</evidence>
<dbReference type="EMBL" id="LAZR01011775">
    <property type="protein sequence ID" value="KKM59921.1"/>
    <property type="molecule type" value="Genomic_DNA"/>
</dbReference>
<proteinExistence type="predicted"/>
<gene>
    <name evidence="1" type="ORF">LCGC14_1547040</name>
</gene>
<reference evidence="1" key="1">
    <citation type="journal article" date="2015" name="Nature">
        <title>Complex archaea that bridge the gap between prokaryotes and eukaryotes.</title>
        <authorList>
            <person name="Spang A."/>
            <person name="Saw J.H."/>
            <person name="Jorgensen S.L."/>
            <person name="Zaremba-Niedzwiedzka K."/>
            <person name="Martijn J."/>
            <person name="Lind A.E."/>
            <person name="van Eijk R."/>
            <person name="Schleper C."/>
            <person name="Guy L."/>
            <person name="Ettema T.J."/>
        </authorList>
    </citation>
    <scope>NUCLEOTIDE SEQUENCE</scope>
</reference>
<organism evidence="1">
    <name type="scientific">marine sediment metagenome</name>
    <dbReference type="NCBI Taxonomy" id="412755"/>
    <lineage>
        <taxon>unclassified sequences</taxon>
        <taxon>metagenomes</taxon>
        <taxon>ecological metagenomes</taxon>
    </lineage>
</organism>
<accession>A0A0F9JCB0</accession>